<evidence type="ECO:0000313" key="2">
    <source>
        <dbReference type="EMBL" id="KAK2112465.1"/>
    </source>
</evidence>
<comment type="caution">
    <text evidence="2">The sequence shown here is derived from an EMBL/GenBank/DDBJ whole genome shotgun (WGS) entry which is preliminary data.</text>
</comment>
<dbReference type="Proteomes" id="UP001266305">
    <property type="component" value="Unassembled WGS sequence"/>
</dbReference>
<accession>A0ABQ9VTF6</accession>
<dbReference type="EMBL" id="JASSZA010000005">
    <property type="protein sequence ID" value="KAK2112465.1"/>
    <property type="molecule type" value="Genomic_DNA"/>
</dbReference>
<sequence>MEQGRGRDESWEEATSLDTRAACGGLGPRPQTGPTPAQTRHPWERVRGADGRTRECKHPASLPARPRPAIGCGRRVPASCWFWLHPYPVSGPPLAAATASSPKGRVGVSTEALTRVRWTDNLTNESAHPP</sequence>
<protein>
    <submittedName>
        <fullName evidence="2">Uncharacterized protein</fullName>
    </submittedName>
</protein>
<keyword evidence="3" id="KW-1185">Reference proteome</keyword>
<feature type="region of interest" description="Disordered" evidence="1">
    <location>
        <begin position="1"/>
        <end position="69"/>
    </location>
</feature>
<gene>
    <name evidence="2" type="ORF">P7K49_012212</name>
</gene>
<reference evidence="2 3" key="1">
    <citation type="submission" date="2023-05" db="EMBL/GenBank/DDBJ databases">
        <title>B98-5 Cell Line De Novo Hybrid Assembly: An Optical Mapping Approach.</title>
        <authorList>
            <person name="Kananen K."/>
            <person name="Auerbach J.A."/>
            <person name="Kautto E."/>
            <person name="Blachly J.S."/>
        </authorList>
    </citation>
    <scope>NUCLEOTIDE SEQUENCE [LARGE SCALE GENOMIC DNA]</scope>
    <source>
        <strain evidence="2">B95-8</strain>
        <tissue evidence="2">Cell line</tissue>
    </source>
</reference>
<evidence type="ECO:0000313" key="3">
    <source>
        <dbReference type="Proteomes" id="UP001266305"/>
    </source>
</evidence>
<name>A0ABQ9VTF6_SAGOE</name>
<feature type="compositionally biased region" description="Basic and acidic residues" evidence="1">
    <location>
        <begin position="41"/>
        <end position="58"/>
    </location>
</feature>
<organism evidence="2 3">
    <name type="scientific">Saguinus oedipus</name>
    <name type="common">Cotton-top tamarin</name>
    <name type="synonym">Oedipomidas oedipus</name>
    <dbReference type="NCBI Taxonomy" id="9490"/>
    <lineage>
        <taxon>Eukaryota</taxon>
        <taxon>Metazoa</taxon>
        <taxon>Chordata</taxon>
        <taxon>Craniata</taxon>
        <taxon>Vertebrata</taxon>
        <taxon>Euteleostomi</taxon>
        <taxon>Mammalia</taxon>
        <taxon>Eutheria</taxon>
        <taxon>Euarchontoglires</taxon>
        <taxon>Primates</taxon>
        <taxon>Haplorrhini</taxon>
        <taxon>Platyrrhini</taxon>
        <taxon>Cebidae</taxon>
        <taxon>Callitrichinae</taxon>
        <taxon>Saguinus</taxon>
    </lineage>
</organism>
<proteinExistence type="predicted"/>
<evidence type="ECO:0000256" key="1">
    <source>
        <dbReference type="SAM" id="MobiDB-lite"/>
    </source>
</evidence>